<sequence length="385" mass="42145">MMSFSLQFVLVLIGTFVIALVLTPLVRLFSFKIDAVDYPNARRINTKPMPSAGGLSIVIAFSIATLVFIPMLTSTAAPIKSYLSYTLPVVGAGWIIALTGLIDDVKELSAKKKMIGILLAASLVWFLTDFRLNDFKIPFGGPLLHFEPWLSYLLTVIWIVSITNAVNLIDGLDGLVSGVSIISLVTMGIVSYFFLPVPNLFLTMTIFVLVASIAGFFPFNYHTAILYLGDTGALFIGFMISVLSLQGLKNSTAVAVVTPMIILGVPITDTFLAIIRRTLSGQKFYKPDRNHLHHRLLSLGLTHRGTVLVIYGISMIFSLISLLLNISSRIGGVLLVIGLLFGVELLAELIGVLGPSHSPLLNVLRYIGNSSYREEVRQKRKEKTK</sequence>
<gene>
    <name evidence="8" type="ORF">SM121_00080</name>
</gene>
<reference evidence="8 9" key="1">
    <citation type="submission" date="2023-11" db="EMBL/GenBank/DDBJ databases">
        <title>Description of Streptococcus dentalis sp. nov., Streptococcus gingivalis sp. nov., Streptococcus lingualis sp. nov. isolated from human oral cavity.</title>
        <authorList>
            <person name="Choi Y.S."/>
            <person name="Goo B.J."/>
            <person name="Bae J.W."/>
        </authorList>
    </citation>
    <scope>NUCLEOTIDE SEQUENCE [LARGE SCALE GENOMIC DNA]</scope>
    <source>
        <strain evidence="8 9">S1</strain>
    </source>
</reference>
<evidence type="ECO:0000256" key="4">
    <source>
        <dbReference type="ARBA" id="ARBA00022692"/>
    </source>
</evidence>
<keyword evidence="9" id="KW-1185">Reference proteome</keyword>
<evidence type="ECO:0000256" key="1">
    <source>
        <dbReference type="ARBA" id="ARBA00004651"/>
    </source>
</evidence>
<evidence type="ECO:0000256" key="3">
    <source>
        <dbReference type="ARBA" id="ARBA00022679"/>
    </source>
</evidence>
<dbReference type="EMBL" id="CP139418">
    <property type="protein sequence ID" value="WPS53965.1"/>
    <property type="molecule type" value="Genomic_DNA"/>
</dbReference>
<dbReference type="PROSITE" id="PS01348">
    <property type="entry name" value="MRAY_2"/>
    <property type="match status" value="1"/>
</dbReference>
<feature type="transmembrane region" description="Helical" evidence="7">
    <location>
        <begin position="226"/>
        <end position="247"/>
    </location>
</feature>
<evidence type="ECO:0000256" key="5">
    <source>
        <dbReference type="ARBA" id="ARBA00022989"/>
    </source>
</evidence>
<dbReference type="PANTHER" id="PTHR22926:SF3">
    <property type="entry name" value="UNDECAPRENYL-PHOSPHATE ALPHA-N-ACETYLGLUCOSAMINYL 1-PHOSPHATE TRANSFERASE"/>
    <property type="match status" value="1"/>
</dbReference>
<evidence type="ECO:0000256" key="2">
    <source>
        <dbReference type="ARBA" id="ARBA00022475"/>
    </source>
</evidence>
<dbReference type="PANTHER" id="PTHR22926">
    <property type="entry name" value="PHOSPHO-N-ACETYLMURAMOYL-PENTAPEPTIDE-TRANSFERASE"/>
    <property type="match status" value="1"/>
</dbReference>
<dbReference type="Proteomes" id="UP001326636">
    <property type="component" value="Chromosome"/>
</dbReference>
<dbReference type="CDD" id="cd06853">
    <property type="entry name" value="GT_WecA_like"/>
    <property type="match status" value="1"/>
</dbReference>
<dbReference type="InterPro" id="IPR000715">
    <property type="entry name" value="Glycosyl_transferase_4"/>
</dbReference>
<evidence type="ECO:0000256" key="6">
    <source>
        <dbReference type="ARBA" id="ARBA00023136"/>
    </source>
</evidence>
<keyword evidence="2" id="KW-1003">Cell membrane</keyword>
<feature type="transmembrane region" description="Helical" evidence="7">
    <location>
        <begin position="50"/>
        <end position="70"/>
    </location>
</feature>
<feature type="transmembrane region" description="Helical" evidence="7">
    <location>
        <begin position="253"/>
        <end position="275"/>
    </location>
</feature>
<protein>
    <submittedName>
        <fullName evidence="8">MraY family glycosyltransferase</fullName>
        <ecNumber evidence="8">2.7.8.-</ecNumber>
    </submittedName>
</protein>
<dbReference type="InterPro" id="IPR018480">
    <property type="entry name" value="PNAcMuramoyl-5peptid_Trfase_CS"/>
</dbReference>
<name>A0ABZ0T3R0_9STRE</name>
<accession>A0ABZ0T3R0</accession>
<evidence type="ECO:0000256" key="7">
    <source>
        <dbReference type="SAM" id="Phobius"/>
    </source>
</evidence>
<feature type="transmembrane region" description="Helical" evidence="7">
    <location>
        <begin position="6"/>
        <end position="29"/>
    </location>
</feature>
<keyword evidence="4 7" id="KW-0812">Transmembrane</keyword>
<keyword evidence="6 7" id="KW-0472">Membrane</keyword>
<feature type="transmembrane region" description="Helical" evidence="7">
    <location>
        <begin position="175"/>
        <end position="194"/>
    </location>
</feature>
<organism evidence="8 9">
    <name type="scientific">Streptococcus dentalis</name>
    <dbReference type="NCBI Taxonomy" id="3098075"/>
    <lineage>
        <taxon>Bacteria</taxon>
        <taxon>Bacillati</taxon>
        <taxon>Bacillota</taxon>
        <taxon>Bacilli</taxon>
        <taxon>Lactobacillales</taxon>
        <taxon>Streptococcaceae</taxon>
        <taxon>Streptococcus</taxon>
    </lineage>
</organism>
<feature type="transmembrane region" description="Helical" evidence="7">
    <location>
        <begin position="114"/>
        <end position="130"/>
    </location>
</feature>
<comment type="subcellular location">
    <subcellularLocation>
        <location evidence="1">Cell membrane</location>
        <topology evidence="1">Multi-pass membrane protein</topology>
    </subcellularLocation>
</comment>
<feature type="transmembrane region" description="Helical" evidence="7">
    <location>
        <begin position="82"/>
        <end position="102"/>
    </location>
</feature>
<evidence type="ECO:0000313" key="8">
    <source>
        <dbReference type="EMBL" id="WPS53965.1"/>
    </source>
</evidence>
<feature type="transmembrane region" description="Helical" evidence="7">
    <location>
        <begin position="200"/>
        <end position="219"/>
    </location>
</feature>
<feature type="transmembrane region" description="Helical" evidence="7">
    <location>
        <begin position="330"/>
        <end position="353"/>
    </location>
</feature>
<feature type="transmembrane region" description="Helical" evidence="7">
    <location>
        <begin position="296"/>
        <end position="324"/>
    </location>
</feature>
<feature type="transmembrane region" description="Helical" evidence="7">
    <location>
        <begin position="150"/>
        <end position="168"/>
    </location>
</feature>
<keyword evidence="5 7" id="KW-1133">Transmembrane helix</keyword>
<dbReference type="Pfam" id="PF00953">
    <property type="entry name" value="Glycos_transf_4"/>
    <property type="match status" value="1"/>
</dbReference>
<keyword evidence="3 8" id="KW-0808">Transferase</keyword>
<dbReference type="EC" id="2.7.8.-" evidence="8"/>
<proteinExistence type="predicted"/>
<dbReference type="RefSeq" id="WP_320910918.1">
    <property type="nucleotide sequence ID" value="NZ_CP139418.1"/>
</dbReference>
<evidence type="ECO:0000313" key="9">
    <source>
        <dbReference type="Proteomes" id="UP001326636"/>
    </source>
</evidence>
<dbReference type="GO" id="GO:0016740">
    <property type="term" value="F:transferase activity"/>
    <property type="evidence" value="ECO:0007669"/>
    <property type="project" value="UniProtKB-KW"/>
</dbReference>